<name>A0A2Z6P3P2_TRISU</name>
<accession>A0A2Z6P3P2</accession>
<gene>
    <name evidence="2" type="ORF">TSUD_194360</name>
</gene>
<reference evidence="3" key="1">
    <citation type="journal article" date="2017" name="Front. Plant Sci.">
        <title>Climate Clever Clovers: New Paradigm to Reduce the Environmental Footprint of Ruminants by Breeding Low Methanogenic Forages Utilizing Haplotype Variation.</title>
        <authorList>
            <person name="Kaur P."/>
            <person name="Appels R."/>
            <person name="Bayer P.E."/>
            <person name="Keeble-Gagnere G."/>
            <person name="Wang J."/>
            <person name="Hirakawa H."/>
            <person name="Shirasawa K."/>
            <person name="Vercoe P."/>
            <person name="Stefanova K."/>
            <person name="Durmic Z."/>
            <person name="Nichols P."/>
            <person name="Revell C."/>
            <person name="Isobe S.N."/>
            <person name="Edwards D."/>
            <person name="Erskine W."/>
        </authorList>
    </citation>
    <scope>NUCLEOTIDE SEQUENCE [LARGE SCALE GENOMIC DNA]</scope>
    <source>
        <strain evidence="3">cv. Daliak</strain>
    </source>
</reference>
<dbReference type="PANTHER" id="PTHR35311:SF1">
    <property type="entry name" value="PROTEIN EMBRYO DEFECTIVE 1674"/>
    <property type="match status" value="1"/>
</dbReference>
<dbReference type="AlphaFoldDB" id="A0A2Z6P3P2"/>
<dbReference type="OrthoDB" id="118550at2759"/>
<evidence type="ECO:0000259" key="1">
    <source>
        <dbReference type="Pfam" id="PF09133"/>
    </source>
</evidence>
<dbReference type="EMBL" id="DF973956">
    <property type="protein sequence ID" value="GAU43082.1"/>
    <property type="molecule type" value="Genomic_DNA"/>
</dbReference>
<organism evidence="2 3">
    <name type="scientific">Trifolium subterraneum</name>
    <name type="common">Subterranean clover</name>
    <dbReference type="NCBI Taxonomy" id="3900"/>
    <lineage>
        <taxon>Eukaryota</taxon>
        <taxon>Viridiplantae</taxon>
        <taxon>Streptophyta</taxon>
        <taxon>Embryophyta</taxon>
        <taxon>Tracheophyta</taxon>
        <taxon>Spermatophyta</taxon>
        <taxon>Magnoliopsida</taxon>
        <taxon>eudicotyledons</taxon>
        <taxon>Gunneridae</taxon>
        <taxon>Pentapetalae</taxon>
        <taxon>rosids</taxon>
        <taxon>fabids</taxon>
        <taxon>Fabales</taxon>
        <taxon>Fabaceae</taxon>
        <taxon>Papilionoideae</taxon>
        <taxon>50 kb inversion clade</taxon>
        <taxon>NPAAA clade</taxon>
        <taxon>Hologalegina</taxon>
        <taxon>IRL clade</taxon>
        <taxon>Trifolieae</taxon>
        <taxon>Trifolium</taxon>
    </lineage>
</organism>
<protein>
    <recommendedName>
        <fullName evidence="1">SANTA domain-containing protein</fullName>
    </recommendedName>
</protein>
<proteinExistence type="predicted"/>
<feature type="domain" description="SANTA" evidence="1">
    <location>
        <begin position="49"/>
        <end position="137"/>
    </location>
</feature>
<sequence>MPAPSLFPFLSNGRTHSIPPLRRSRTHSAFILLYLTFSLRQSRFTCSEIFLHEWWLMKPQNQCKGLALAGIASMERERMFFSSVIVKRHEPNVVETEDGITIIFRGFINSSRTSQNGFPSDVCRRFAVGFPHNWKNYSAHSSGNECQYVDKVASFDDSNASSHKKTADEASKEVMEAEVNGNIVSIRLPQPQVGIVDNGENVVSDVNDLHASPHLKKADVTSHEAMEATASLRLSQPLVDVVYNGDNRVSDVDDLNASFHQKTADVTSQEAMEAEDNNNIGSLRLSQPQVDLINNGENEVSIAAAAESRQSLMSVFEFDPIHEQSNVRSPLYPKKLEFEHLSSDRKEKKHIKKKIVEDTSSLCRRVLTRSIAKKSQMMLKRDEKAEVKCYSCPVRRSPRIYIGVVGIGFGVLWNFQIGASGSIFCKF</sequence>
<dbReference type="Proteomes" id="UP000242715">
    <property type="component" value="Unassembled WGS sequence"/>
</dbReference>
<evidence type="ECO:0000313" key="3">
    <source>
        <dbReference type="Proteomes" id="UP000242715"/>
    </source>
</evidence>
<dbReference type="Pfam" id="PF09133">
    <property type="entry name" value="SANTA"/>
    <property type="match status" value="1"/>
</dbReference>
<dbReference type="InterPro" id="IPR053090">
    <property type="entry name" value="Centromere_KNL-2_homolog"/>
</dbReference>
<keyword evidence="3" id="KW-1185">Reference proteome</keyword>
<dbReference type="PANTHER" id="PTHR35311">
    <property type="entry name" value="KINETOCHORE-ASSOCIATED PROTEIN KNL-2 HOMOLOG"/>
    <property type="match status" value="1"/>
</dbReference>
<dbReference type="InterPro" id="IPR015216">
    <property type="entry name" value="SANTA"/>
</dbReference>
<evidence type="ECO:0000313" key="2">
    <source>
        <dbReference type="EMBL" id="GAU43082.1"/>
    </source>
</evidence>